<keyword evidence="4" id="KW-1185">Reference proteome</keyword>
<dbReference type="EMBL" id="JABUKG010000010">
    <property type="protein sequence ID" value="MBY6321333.1"/>
    <property type="molecule type" value="Genomic_DNA"/>
</dbReference>
<comment type="caution">
    <text evidence="3">The sequence shown here is derived from an EMBL/GenBank/DDBJ whole genome shotgun (WGS) entry which is preliminary data.</text>
</comment>
<organism evidence="3 4">
    <name type="scientific">Rhodococcoides kroppenstedtii</name>
    <dbReference type="NCBI Taxonomy" id="293050"/>
    <lineage>
        <taxon>Bacteria</taxon>
        <taxon>Bacillati</taxon>
        <taxon>Actinomycetota</taxon>
        <taxon>Actinomycetes</taxon>
        <taxon>Mycobacteriales</taxon>
        <taxon>Nocardiaceae</taxon>
        <taxon>Rhodococcoides</taxon>
    </lineage>
</organism>
<dbReference type="Gene3D" id="3.90.640.10">
    <property type="entry name" value="Actin, Chain A, domain 4"/>
    <property type="match status" value="1"/>
</dbReference>
<keyword evidence="2" id="KW-0812">Transmembrane</keyword>
<protein>
    <recommendedName>
        <fullName evidence="5">Hsp70 protein</fullName>
    </recommendedName>
</protein>
<dbReference type="SUPFAM" id="SSF53067">
    <property type="entry name" value="Actin-like ATPase domain"/>
    <property type="match status" value="1"/>
</dbReference>
<feature type="region of interest" description="Disordered" evidence="1">
    <location>
        <begin position="333"/>
        <end position="386"/>
    </location>
</feature>
<keyword evidence="2" id="KW-1133">Transmembrane helix</keyword>
<keyword evidence="2" id="KW-0472">Membrane</keyword>
<sequence length="386" mass="39499">MRETVGAPVAASVRDDARDSRGAVGGADFRAAAPVRTGCATVVVLDFGRTGTGVTVVGVDEDRVVDEVRWPSPSGDACDLIVLDHLRAQGILGPRDGDRESPEILTFCRSVKESLSTSTAARTPASGPDGPVTLITRADFEDALRPSLEDLVDRVAALVRDVGRATEAVVLTGGGAAVPLVRAVVEERLAPILPEVAAAANAVPAGRVVEASPESSPEPSPEPSLEPDVPAVETPAPAVDRPAAPDAAVPGAGPEPRAHEEPDRRDSRSFAYSAVETAPVQDDADWDLLDDPPPGPQRRRLWTAVLVVALIIVAAGAAAWAYLGTATPMDGPDGAGPAAPPTATVATDPRGTSVAPTTAASDEDADGDGFPDSWGDDIGSRLGTAN</sequence>
<feature type="region of interest" description="Disordered" evidence="1">
    <location>
        <begin position="208"/>
        <end position="268"/>
    </location>
</feature>
<name>A0ABS7NTK5_9NOCA</name>
<proteinExistence type="predicted"/>
<evidence type="ECO:0000313" key="3">
    <source>
        <dbReference type="EMBL" id="MBY6321333.1"/>
    </source>
</evidence>
<evidence type="ECO:0000256" key="1">
    <source>
        <dbReference type="SAM" id="MobiDB-lite"/>
    </source>
</evidence>
<gene>
    <name evidence="3" type="ORF">HQ605_10900</name>
</gene>
<dbReference type="Proteomes" id="UP001520140">
    <property type="component" value="Unassembled WGS sequence"/>
</dbReference>
<evidence type="ECO:0000313" key="4">
    <source>
        <dbReference type="Proteomes" id="UP001520140"/>
    </source>
</evidence>
<feature type="compositionally biased region" description="Low complexity" evidence="1">
    <location>
        <begin position="333"/>
        <end position="349"/>
    </location>
</feature>
<feature type="compositionally biased region" description="Basic and acidic residues" evidence="1">
    <location>
        <begin position="256"/>
        <end position="268"/>
    </location>
</feature>
<feature type="region of interest" description="Disordered" evidence="1">
    <location>
        <begin position="1"/>
        <end position="23"/>
    </location>
</feature>
<feature type="transmembrane region" description="Helical" evidence="2">
    <location>
        <begin position="301"/>
        <end position="323"/>
    </location>
</feature>
<dbReference type="InterPro" id="IPR043129">
    <property type="entry name" value="ATPase_NBD"/>
</dbReference>
<reference evidence="3 4" key="1">
    <citation type="submission" date="2020-06" db="EMBL/GenBank/DDBJ databases">
        <title>Taxonomy, biology and ecology of Rhodococcus bacteria occurring in California pistachio and other woody hosts as revealed by genome sequence analyses.</title>
        <authorList>
            <person name="Gai Y."/>
            <person name="Riely B."/>
        </authorList>
    </citation>
    <scope>NUCLEOTIDE SEQUENCE [LARGE SCALE GENOMIC DNA]</scope>
    <source>
        <strain evidence="3 4">BP-284</strain>
    </source>
</reference>
<dbReference type="RefSeq" id="WP_157889609.1">
    <property type="nucleotide sequence ID" value="NZ_JABUKE010000012.1"/>
</dbReference>
<dbReference type="Gene3D" id="3.30.420.40">
    <property type="match status" value="1"/>
</dbReference>
<evidence type="ECO:0008006" key="5">
    <source>
        <dbReference type="Google" id="ProtNLM"/>
    </source>
</evidence>
<accession>A0ABS7NTK5</accession>
<evidence type="ECO:0000256" key="2">
    <source>
        <dbReference type="SAM" id="Phobius"/>
    </source>
</evidence>
<feature type="compositionally biased region" description="Low complexity" evidence="1">
    <location>
        <begin position="235"/>
        <end position="255"/>
    </location>
</feature>